<accession>A0AAD5JXE5</accession>
<dbReference type="Proteomes" id="UP001209540">
    <property type="component" value="Unassembled WGS sequence"/>
</dbReference>
<comment type="caution">
    <text evidence="2">The sequence shown here is derived from an EMBL/GenBank/DDBJ whole genome shotgun (WGS) entry which is preliminary data.</text>
</comment>
<evidence type="ECO:0000256" key="1">
    <source>
        <dbReference type="SAM" id="SignalP"/>
    </source>
</evidence>
<evidence type="ECO:0000313" key="2">
    <source>
        <dbReference type="EMBL" id="KAI9258840.1"/>
    </source>
</evidence>
<reference evidence="2" key="2">
    <citation type="submission" date="2023-02" db="EMBL/GenBank/DDBJ databases">
        <authorList>
            <consortium name="DOE Joint Genome Institute"/>
            <person name="Mondo S.J."/>
            <person name="Chang Y."/>
            <person name="Wang Y."/>
            <person name="Ahrendt S."/>
            <person name="Andreopoulos W."/>
            <person name="Barry K."/>
            <person name="Beard J."/>
            <person name="Benny G.L."/>
            <person name="Blankenship S."/>
            <person name="Bonito G."/>
            <person name="Cuomo C."/>
            <person name="Desiro A."/>
            <person name="Gervers K.A."/>
            <person name="Hundley H."/>
            <person name="Kuo A."/>
            <person name="LaButti K."/>
            <person name="Lang B.F."/>
            <person name="Lipzen A."/>
            <person name="O'Donnell K."/>
            <person name="Pangilinan J."/>
            <person name="Reynolds N."/>
            <person name="Sandor L."/>
            <person name="Smith M.W."/>
            <person name="Tsang A."/>
            <person name="Grigoriev I.V."/>
            <person name="Stajich J.E."/>
            <person name="Spatafora J.W."/>
        </authorList>
    </citation>
    <scope>NUCLEOTIDE SEQUENCE</scope>
    <source>
        <strain evidence="2">RSA 2281</strain>
    </source>
</reference>
<reference evidence="2" key="1">
    <citation type="journal article" date="2022" name="IScience">
        <title>Evolution of zygomycete secretomes and the origins of terrestrial fungal ecologies.</title>
        <authorList>
            <person name="Chang Y."/>
            <person name="Wang Y."/>
            <person name="Mondo S."/>
            <person name="Ahrendt S."/>
            <person name="Andreopoulos W."/>
            <person name="Barry K."/>
            <person name="Beard J."/>
            <person name="Benny G.L."/>
            <person name="Blankenship S."/>
            <person name="Bonito G."/>
            <person name="Cuomo C."/>
            <person name="Desiro A."/>
            <person name="Gervers K.A."/>
            <person name="Hundley H."/>
            <person name="Kuo A."/>
            <person name="LaButti K."/>
            <person name="Lang B.F."/>
            <person name="Lipzen A."/>
            <person name="O'Donnell K."/>
            <person name="Pangilinan J."/>
            <person name="Reynolds N."/>
            <person name="Sandor L."/>
            <person name="Smith M.E."/>
            <person name="Tsang A."/>
            <person name="Grigoriev I.V."/>
            <person name="Stajich J.E."/>
            <person name="Spatafora J.W."/>
        </authorList>
    </citation>
    <scope>NUCLEOTIDE SEQUENCE</scope>
    <source>
        <strain evidence="2">RSA 2281</strain>
    </source>
</reference>
<proteinExistence type="predicted"/>
<organism evidence="2 3">
    <name type="scientific">Phascolomyces articulosus</name>
    <dbReference type="NCBI Taxonomy" id="60185"/>
    <lineage>
        <taxon>Eukaryota</taxon>
        <taxon>Fungi</taxon>
        <taxon>Fungi incertae sedis</taxon>
        <taxon>Mucoromycota</taxon>
        <taxon>Mucoromycotina</taxon>
        <taxon>Mucoromycetes</taxon>
        <taxon>Mucorales</taxon>
        <taxon>Lichtheimiaceae</taxon>
        <taxon>Phascolomyces</taxon>
    </lineage>
</organism>
<gene>
    <name evidence="2" type="ORF">BDA99DRAFT_538765</name>
</gene>
<keyword evidence="1" id="KW-0732">Signal</keyword>
<protein>
    <submittedName>
        <fullName evidence="2">Uncharacterized protein</fullName>
    </submittedName>
</protein>
<name>A0AAD5JXE5_9FUNG</name>
<feature type="chain" id="PRO_5042167315" evidence="1">
    <location>
        <begin position="27"/>
        <end position="115"/>
    </location>
</feature>
<dbReference type="EMBL" id="JAIXMP010000018">
    <property type="protein sequence ID" value="KAI9258840.1"/>
    <property type="molecule type" value="Genomic_DNA"/>
</dbReference>
<keyword evidence="3" id="KW-1185">Reference proteome</keyword>
<dbReference type="AlphaFoldDB" id="A0AAD5JXE5"/>
<feature type="signal peptide" evidence="1">
    <location>
        <begin position="1"/>
        <end position="26"/>
    </location>
</feature>
<evidence type="ECO:0000313" key="3">
    <source>
        <dbReference type="Proteomes" id="UP001209540"/>
    </source>
</evidence>
<sequence>MLTISHQVLEFFLNYWLCVLASSVYGLNFECGYVWDDRICQNLENYKIFQNFILPSNRLIARMMEHEVKHTHSEDTDVKSTYGKKELKALGSLQHLEYLGIYDYKKEPGQGFDKP</sequence>